<evidence type="ECO:0000313" key="3">
    <source>
        <dbReference type="Proteomes" id="UP000309550"/>
    </source>
</evidence>
<proteinExistence type="predicted"/>
<dbReference type="RefSeq" id="WP_138663123.1">
    <property type="nucleotide sequence ID" value="NZ_VANS01000004.1"/>
</dbReference>
<sequence>MELPIETVQEYPRPPAMEHVPHRLRIWLAGEVVADSMAGFRVLETHHAPTYYIPPDDIAAMLTPADGTSFCEWKGTARYWDVTAGGRTAGRAAWSYDAPEQGFEALAGLVAFYAGLMEECRVGDIAAIQQPGDFYGGWTTPNLRGPIKGAAGTRHW</sequence>
<evidence type="ECO:0000313" key="2">
    <source>
        <dbReference type="EMBL" id="TMM51164.1"/>
    </source>
</evidence>
<gene>
    <name evidence="2" type="ORF">FDT80_14975</name>
</gene>
<accession>A0A5S3PHC4</accession>
<dbReference type="PANTHER" id="PTHR43058">
    <property type="entry name" value="SLR0655 PROTEIN"/>
    <property type="match status" value="1"/>
</dbReference>
<protein>
    <submittedName>
        <fullName evidence="2">DUF427 domain-containing protein</fullName>
    </submittedName>
</protein>
<evidence type="ECO:0000259" key="1">
    <source>
        <dbReference type="Pfam" id="PF04248"/>
    </source>
</evidence>
<dbReference type="Pfam" id="PF04248">
    <property type="entry name" value="NTP_transf_9"/>
    <property type="match status" value="1"/>
</dbReference>
<dbReference type="InterPro" id="IPR007361">
    <property type="entry name" value="DUF427"/>
</dbReference>
<reference evidence="2 3" key="1">
    <citation type="submission" date="2019-05" db="EMBL/GenBank/DDBJ databases">
        <title>Sulfitobacter sabulilitoris sp. nov., isolated from a marine sand.</title>
        <authorList>
            <person name="Yoon J.-H."/>
        </authorList>
    </citation>
    <scope>NUCLEOTIDE SEQUENCE [LARGE SCALE GENOMIC DNA]</scope>
    <source>
        <strain evidence="2 3">HSMS-29</strain>
    </source>
</reference>
<dbReference type="OrthoDB" id="9815163at2"/>
<keyword evidence="3" id="KW-1185">Reference proteome</keyword>
<feature type="domain" description="DUF427" evidence="1">
    <location>
        <begin position="25"/>
        <end position="114"/>
    </location>
</feature>
<dbReference type="Proteomes" id="UP000309550">
    <property type="component" value="Unassembled WGS sequence"/>
</dbReference>
<dbReference type="PANTHER" id="PTHR43058:SF1">
    <property type="entry name" value="DUF427 DOMAIN-CONTAINING PROTEIN"/>
    <property type="match status" value="1"/>
</dbReference>
<dbReference type="Gene3D" id="2.170.150.40">
    <property type="entry name" value="Domain of unknown function (DUF427)"/>
    <property type="match status" value="1"/>
</dbReference>
<dbReference type="InterPro" id="IPR038694">
    <property type="entry name" value="DUF427_sf"/>
</dbReference>
<dbReference type="EMBL" id="VANS01000004">
    <property type="protein sequence ID" value="TMM51164.1"/>
    <property type="molecule type" value="Genomic_DNA"/>
</dbReference>
<name>A0A5S3PHC4_9RHOB</name>
<dbReference type="AlphaFoldDB" id="A0A5S3PHC4"/>
<organism evidence="2 3">
    <name type="scientific">Sulfitobacter sabulilitoris</name>
    <dbReference type="NCBI Taxonomy" id="2562655"/>
    <lineage>
        <taxon>Bacteria</taxon>
        <taxon>Pseudomonadati</taxon>
        <taxon>Pseudomonadota</taxon>
        <taxon>Alphaproteobacteria</taxon>
        <taxon>Rhodobacterales</taxon>
        <taxon>Roseobacteraceae</taxon>
        <taxon>Sulfitobacter</taxon>
    </lineage>
</organism>
<comment type="caution">
    <text evidence="2">The sequence shown here is derived from an EMBL/GenBank/DDBJ whole genome shotgun (WGS) entry which is preliminary data.</text>
</comment>